<evidence type="ECO:0000256" key="1">
    <source>
        <dbReference type="SAM" id="MobiDB-lite"/>
    </source>
</evidence>
<feature type="compositionally biased region" description="Polar residues" evidence="1">
    <location>
        <begin position="9"/>
        <end position="31"/>
    </location>
</feature>
<proteinExistence type="predicted"/>
<accession>A0AAV2GNW0</accession>
<feature type="region of interest" description="Disordered" evidence="1">
    <location>
        <begin position="1"/>
        <end position="31"/>
    </location>
</feature>
<dbReference type="Proteomes" id="UP001497516">
    <property type="component" value="Chromosome 9"/>
</dbReference>
<evidence type="ECO:0000313" key="2">
    <source>
        <dbReference type="EMBL" id="CAL1412443.1"/>
    </source>
</evidence>
<reference evidence="2 3" key="1">
    <citation type="submission" date="2024-04" db="EMBL/GenBank/DDBJ databases">
        <authorList>
            <person name="Fracassetti M."/>
        </authorList>
    </citation>
    <scope>NUCLEOTIDE SEQUENCE [LARGE SCALE GENOMIC DNA]</scope>
</reference>
<evidence type="ECO:0000313" key="3">
    <source>
        <dbReference type="Proteomes" id="UP001497516"/>
    </source>
</evidence>
<name>A0AAV2GNW0_9ROSI</name>
<keyword evidence="3" id="KW-1185">Reference proteome</keyword>
<sequence>MVMDRILSHSVSPRTSGRLSHSSDLLNGSLTDNTPISPSEIQDIKVNLLLVLTLGSWPETLFDSSLLAPVNEFEISEPFRGDQFRRRGNEPRSHAAEARPAPFLTNLEKLDLGFSSVQGEMPSPDSLLQSRSLKYLDLEASEAGLVSGAAAT</sequence>
<feature type="region of interest" description="Disordered" evidence="1">
    <location>
        <begin position="81"/>
        <end position="100"/>
    </location>
</feature>
<protein>
    <submittedName>
        <fullName evidence="2">Uncharacterized protein</fullName>
    </submittedName>
</protein>
<dbReference type="AlphaFoldDB" id="A0AAV2GNW0"/>
<organism evidence="2 3">
    <name type="scientific">Linum trigynum</name>
    <dbReference type="NCBI Taxonomy" id="586398"/>
    <lineage>
        <taxon>Eukaryota</taxon>
        <taxon>Viridiplantae</taxon>
        <taxon>Streptophyta</taxon>
        <taxon>Embryophyta</taxon>
        <taxon>Tracheophyta</taxon>
        <taxon>Spermatophyta</taxon>
        <taxon>Magnoliopsida</taxon>
        <taxon>eudicotyledons</taxon>
        <taxon>Gunneridae</taxon>
        <taxon>Pentapetalae</taxon>
        <taxon>rosids</taxon>
        <taxon>fabids</taxon>
        <taxon>Malpighiales</taxon>
        <taxon>Linaceae</taxon>
        <taxon>Linum</taxon>
    </lineage>
</organism>
<feature type="compositionally biased region" description="Basic and acidic residues" evidence="1">
    <location>
        <begin position="81"/>
        <end position="97"/>
    </location>
</feature>
<gene>
    <name evidence="2" type="ORF">LTRI10_LOCUS51738</name>
</gene>
<dbReference type="EMBL" id="OZ034822">
    <property type="protein sequence ID" value="CAL1412443.1"/>
    <property type="molecule type" value="Genomic_DNA"/>
</dbReference>